<dbReference type="STRING" id="713585.THITH_09555"/>
<dbReference type="KEGG" id="tti:THITH_09555"/>
<evidence type="ECO:0000313" key="1">
    <source>
        <dbReference type="EMBL" id="AHF00103.1"/>
    </source>
</evidence>
<dbReference type="InterPro" id="IPR010352">
    <property type="entry name" value="DUF945"/>
</dbReference>
<name>W0DS51_9GAMM</name>
<sequence length="451" mass="49910">MRKIVIPILFLAVVAVAWPVYVGVQVENTLREPQSSQLGDVRVHHAIRSYERENYRARASSVLEFRSDDIEFELVLDHRIRHRLLGATVKTELADSRVGQGLPLALEDAIAQAAPRAETWVGLGGGLSSRLSSRPVRLQLGAAGHGENDTLQLELGAGQGGVSYSPERLLLSFDTDGAAVAEGRKRLDLGHLHYGLLVHPGPDGRYGRLPDYDLSFGVGQLRFQHGEVESLAADKLQLSAWQNSTPKHIDQVIRMRTERLRSGSLELFALESHLNALRWHRPTVLRLLDDLQHLPFASADPTARSGLVAAILLEGLQQMIAHDPVVFGELRLNTEPEKRLRLDLDLGLRGDADLLARRPLESLAASLDMELGVELIGEMSDWLKERALLDDAEVTAFRDWLEQGTEKQWIRQRNGVLNSRLQLEGGRLTVNGRDQTALLLALVFGAAGGMF</sequence>
<protein>
    <recommendedName>
        <fullName evidence="3">DUF945 domain-containing protein</fullName>
    </recommendedName>
</protein>
<organism evidence="1 2">
    <name type="scientific">Thioalkalivibrio paradoxus ARh 1</name>
    <dbReference type="NCBI Taxonomy" id="713585"/>
    <lineage>
        <taxon>Bacteria</taxon>
        <taxon>Pseudomonadati</taxon>
        <taxon>Pseudomonadota</taxon>
        <taxon>Gammaproteobacteria</taxon>
        <taxon>Chromatiales</taxon>
        <taxon>Ectothiorhodospiraceae</taxon>
        <taxon>Thioalkalivibrio</taxon>
    </lineage>
</organism>
<evidence type="ECO:0008006" key="3">
    <source>
        <dbReference type="Google" id="ProtNLM"/>
    </source>
</evidence>
<dbReference type="OrthoDB" id="5779168at2"/>
<reference evidence="1 2" key="1">
    <citation type="submission" date="2013-12" db="EMBL/GenBank/DDBJ databases">
        <authorList>
            <consortium name="DOE Joint Genome Institute"/>
            <person name="Muyzer G."/>
            <person name="Huntemann M."/>
            <person name="Han J."/>
            <person name="Chen A."/>
            <person name="Kyrpides N."/>
            <person name="Mavromatis K."/>
            <person name="Markowitz V."/>
            <person name="Palaniappan K."/>
            <person name="Ivanova N."/>
            <person name="Schaumberg A."/>
            <person name="Pati A."/>
            <person name="Liolios K."/>
            <person name="Nordberg H.P."/>
            <person name="Cantor M.N."/>
            <person name="Hua S.X."/>
            <person name="Woyke T."/>
        </authorList>
    </citation>
    <scope>NUCLEOTIDE SEQUENCE [LARGE SCALE GENOMIC DNA]</scope>
    <source>
        <strain evidence="1 2">ARh 1</strain>
    </source>
</reference>
<dbReference type="EMBL" id="CP007029">
    <property type="protein sequence ID" value="AHF00103.1"/>
    <property type="molecule type" value="Genomic_DNA"/>
</dbReference>
<dbReference type="RefSeq" id="WP_006747339.1">
    <property type="nucleotide sequence ID" value="NZ_CP007029.1"/>
</dbReference>
<keyword evidence="2" id="KW-1185">Reference proteome</keyword>
<dbReference type="AlphaFoldDB" id="W0DS51"/>
<dbReference type="Pfam" id="PF06097">
    <property type="entry name" value="DUF945"/>
    <property type="match status" value="1"/>
</dbReference>
<evidence type="ECO:0000313" key="2">
    <source>
        <dbReference type="Proteomes" id="UP000005289"/>
    </source>
</evidence>
<accession>W0DS51</accession>
<proteinExistence type="predicted"/>
<dbReference type="HOGENOM" id="CLU_606831_0_0_6"/>
<dbReference type="Proteomes" id="UP000005289">
    <property type="component" value="Chromosome"/>
</dbReference>
<gene>
    <name evidence="1" type="ORF">THITH_09555</name>
</gene>